<dbReference type="Pfam" id="PF21672">
    <property type="entry name" value="COMM_HN"/>
    <property type="match status" value="1"/>
</dbReference>
<dbReference type="Proteomes" id="UP001605036">
    <property type="component" value="Unassembled WGS sequence"/>
</dbReference>
<evidence type="ECO:0008006" key="3">
    <source>
        <dbReference type="Google" id="ProtNLM"/>
    </source>
</evidence>
<keyword evidence="2" id="KW-1185">Reference proteome</keyword>
<comment type="caution">
    <text evidence="1">The sequence shown here is derived from an EMBL/GenBank/DDBJ whole genome shotgun (WGS) entry which is preliminary data.</text>
</comment>
<proteinExistence type="predicted"/>
<dbReference type="PANTHER" id="PTHR16231:SF4">
    <property type="entry name" value="COMM DOMAIN-CONTAINING PROTEIN 4"/>
    <property type="match status" value="1"/>
</dbReference>
<reference evidence="1 2" key="1">
    <citation type="submission" date="2024-09" db="EMBL/GenBank/DDBJ databases">
        <title>Chromosome-scale assembly of Riccia fluitans.</title>
        <authorList>
            <person name="Paukszto L."/>
            <person name="Sawicki J."/>
            <person name="Karawczyk K."/>
            <person name="Piernik-Szablinska J."/>
            <person name="Szczecinska M."/>
            <person name="Mazdziarz M."/>
        </authorList>
    </citation>
    <scope>NUCLEOTIDE SEQUENCE [LARGE SCALE GENOMIC DNA]</scope>
    <source>
        <strain evidence="1">Rf_01</strain>
        <tissue evidence="1">Aerial parts of the thallus</tissue>
    </source>
</reference>
<dbReference type="AlphaFoldDB" id="A0ABD1ZE99"/>
<accession>A0ABD1ZE99</accession>
<dbReference type="EMBL" id="JBHFFA010000001">
    <property type="protein sequence ID" value="KAL2649769.1"/>
    <property type="molecule type" value="Genomic_DNA"/>
</dbReference>
<gene>
    <name evidence="1" type="ORF">R1flu_017897</name>
</gene>
<organism evidence="1 2">
    <name type="scientific">Riccia fluitans</name>
    <dbReference type="NCBI Taxonomy" id="41844"/>
    <lineage>
        <taxon>Eukaryota</taxon>
        <taxon>Viridiplantae</taxon>
        <taxon>Streptophyta</taxon>
        <taxon>Embryophyta</taxon>
        <taxon>Marchantiophyta</taxon>
        <taxon>Marchantiopsida</taxon>
        <taxon>Marchantiidae</taxon>
        <taxon>Marchantiales</taxon>
        <taxon>Ricciaceae</taxon>
        <taxon>Riccia</taxon>
    </lineage>
</organism>
<evidence type="ECO:0000313" key="1">
    <source>
        <dbReference type="EMBL" id="KAL2649769.1"/>
    </source>
</evidence>
<protein>
    <recommendedName>
        <fullName evidence="3">COMM domain-containing protein</fullName>
    </recommendedName>
</protein>
<dbReference type="InterPro" id="IPR047155">
    <property type="entry name" value="COMMD4/6/7/8"/>
</dbReference>
<sequence>MKFSVCGGLDAPDWILAHMSTLAKISSGRIKIIAKHIIDHMLEGVFDFEKVRKLSRDSSLGESELKACIAVLHFFITNATKFDIDDSTLSKELQQLGLPKEHSDALCTPYLDNKDALQTKFLDQTLQIPALQIGAWQVQLGETKSVVMRLTGAKIADQIGDTNKDLQVCLTAEKFHLLLRELKTARSLLEEIS</sequence>
<evidence type="ECO:0000313" key="2">
    <source>
        <dbReference type="Proteomes" id="UP001605036"/>
    </source>
</evidence>
<dbReference type="PANTHER" id="PTHR16231">
    <property type="entry name" value="COMM DOMAIN-CONTAINING PROTEIN 4-8 FAMILY MEMBER"/>
    <property type="match status" value="1"/>
</dbReference>
<name>A0ABD1ZE99_9MARC</name>